<gene>
    <name evidence="1" type="ORF">MLD38_026470</name>
</gene>
<dbReference type="EMBL" id="CM042886">
    <property type="protein sequence ID" value="KAI4341787.1"/>
    <property type="molecule type" value="Genomic_DNA"/>
</dbReference>
<protein>
    <submittedName>
        <fullName evidence="1">Uncharacterized protein</fullName>
    </submittedName>
</protein>
<accession>A0ACB9NYP9</accession>
<evidence type="ECO:0000313" key="2">
    <source>
        <dbReference type="Proteomes" id="UP001057402"/>
    </source>
</evidence>
<proteinExistence type="predicted"/>
<dbReference type="Proteomes" id="UP001057402">
    <property type="component" value="Chromosome 7"/>
</dbReference>
<reference evidence="2" key="1">
    <citation type="journal article" date="2023" name="Front. Plant Sci.">
        <title>Chromosomal-level genome assembly of Melastoma candidum provides insights into trichome evolution.</title>
        <authorList>
            <person name="Zhong Y."/>
            <person name="Wu W."/>
            <person name="Sun C."/>
            <person name="Zou P."/>
            <person name="Liu Y."/>
            <person name="Dai S."/>
            <person name="Zhou R."/>
        </authorList>
    </citation>
    <scope>NUCLEOTIDE SEQUENCE [LARGE SCALE GENOMIC DNA]</scope>
</reference>
<organism evidence="1 2">
    <name type="scientific">Melastoma candidum</name>
    <dbReference type="NCBI Taxonomy" id="119954"/>
    <lineage>
        <taxon>Eukaryota</taxon>
        <taxon>Viridiplantae</taxon>
        <taxon>Streptophyta</taxon>
        <taxon>Embryophyta</taxon>
        <taxon>Tracheophyta</taxon>
        <taxon>Spermatophyta</taxon>
        <taxon>Magnoliopsida</taxon>
        <taxon>eudicotyledons</taxon>
        <taxon>Gunneridae</taxon>
        <taxon>Pentapetalae</taxon>
        <taxon>rosids</taxon>
        <taxon>malvids</taxon>
        <taxon>Myrtales</taxon>
        <taxon>Melastomataceae</taxon>
        <taxon>Melastomatoideae</taxon>
        <taxon>Melastomateae</taxon>
        <taxon>Melastoma</taxon>
    </lineage>
</organism>
<evidence type="ECO:0000313" key="1">
    <source>
        <dbReference type="EMBL" id="KAI4341787.1"/>
    </source>
</evidence>
<sequence length="808" mass="88880">MKNARGQQHRATADMKQRVAQALSKVSDRDTHRIGVEELERIARSLNRDSIPAFVSCLLVDGDGSPAVRRECVRLIGSLVRFHGGVMGPFIGKMIGCVVRRLKDKDADSGVRDACVETVGVMASFCSEEDDGGEVFVTLVRPLFEAVGEQHKQVQLGAALCLARVVDCTRFPPVLILQRLLAQTTKLLRNPHFMAKPALIQLNTSMILAGGAPTEGLLSAAVASILDSLKSTEWATRKAAASSLADIAISGGPLLSTLRGSCIQFLEECRFDKVKPVRDVVLHALNSWKVLPGKDYSKQSAAVSSFKETSCASSICESGHTVTKNVGTDSVIKRVPLSLKKASQNHVEQQEHFQPEDWHIEIAVPKTSRIDHLNDEESDCSTMTKVAEVLSADLASSQEMACDYVNMDDKQESSILSNHVADNFQIELTEDSKRYTNRTGSYKPGRKIEHGMIEELSSKEHIYPVNMGRRESLDSTTMEAPPSTCRCCEKIVKEMSCIRQQLSDMEKKQSSLLGVLQVLSTRLMENDTSLKPKVVALEQTLGRIQQGLIHERNFSHHASPMAKDEAENVYSPKLSPYSHGQCIETESELSSPSTKKNDHPAINPLAGSGIISKTSAKLGLSPWSCSNSNVRMNGTVKDAVRCYDSTTPLGAAIKKMRSPVAYASPRRPITSSGLDPNFSWKHISHFLAMGDLDSAYVEAVLSGDEQIVIRLLIRTGPVVEHLSEKTAINILNILGSYLIEQRYFNLILPWWQQIVDLSAVHGSKYNIVSQTVSPFVQAALNSDIFSTAERRSINQVAMNLQRVRFNAN</sequence>
<keyword evidence="2" id="KW-1185">Reference proteome</keyword>
<comment type="caution">
    <text evidence="1">The sequence shown here is derived from an EMBL/GenBank/DDBJ whole genome shotgun (WGS) entry which is preliminary data.</text>
</comment>
<name>A0ACB9NYP9_9MYRT</name>